<keyword evidence="11 13" id="KW-0472">Membrane</keyword>
<dbReference type="InterPro" id="IPR052168">
    <property type="entry name" value="Cytochrome_b561_oxidase"/>
</dbReference>
<evidence type="ECO:0000256" key="11">
    <source>
        <dbReference type="ARBA" id="ARBA00023136"/>
    </source>
</evidence>
<keyword evidence="4" id="KW-1003">Cell membrane</keyword>
<feature type="transmembrane region" description="Helical" evidence="13">
    <location>
        <begin position="30"/>
        <end position="51"/>
    </location>
</feature>
<evidence type="ECO:0000256" key="3">
    <source>
        <dbReference type="ARBA" id="ARBA00022448"/>
    </source>
</evidence>
<evidence type="ECO:0000256" key="6">
    <source>
        <dbReference type="ARBA" id="ARBA00022692"/>
    </source>
</evidence>
<name>A0ABU3N4T2_9SPHN</name>
<keyword evidence="5" id="KW-0349">Heme</keyword>
<dbReference type="Pfam" id="PF01292">
    <property type="entry name" value="Ni_hydr_CYTB"/>
    <property type="match status" value="1"/>
</dbReference>
<evidence type="ECO:0000256" key="4">
    <source>
        <dbReference type="ARBA" id="ARBA00022475"/>
    </source>
</evidence>
<evidence type="ECO:0000256" key="9">
    <source>
        <dbReference type="ARBA" id="ARBA00022989"/>
    </source>
</evidence>
<evidence type="ECO:0000256" key="13">
    <source>
        <dbReference type="SAM" id="Phobius"/>
    </source>
</evidence>
<feature type="transmembrane region" description="Helical" evidence="13">
    <location>
        <begin position="158"/>
        <end position="178"/>
    </location>
</feature>
<evidence type="ECO:0000256" key="5">
    <source>
        <dbReference type="ARBA" id="ARBA00022617"/>
    </source>
</evidence>
<accession>A0ABU3N4T2</accession>
<proteinExistence type="inferred from homology"/>
<evidence type="ECO:0000256" key="10">
    <source>
        <dbReference type="ARBA" id="ARBA00023004"/>
    </source>
</evidence>
<feature type="domain" description="Cytochrome b561 bacterial/Ni-hydrogenase" evidence="14">
    <location>
        <begin position="22"/>
        <end position="190"/>
    </location>
</feature>
<dbReference type="PANTHER" id="PTHR30529">
    <property type="entry name" value="CYTOCHROME B561"/>
    <property type="match status" value="1"/>
</dbReference>
<dbReference type="SUPFAM" id="SSF81342">
    <property type="entry name" value="Transmembrane di-heme cytochromes"/>
    <property type="match status" value="1"/>
</dbReference>
<evidence type="ECO:0000256" key="1">
    <source>
        <dbReference type="ARBA" id="ARBA00001970"/>
    </source>
</evidence>
<sequence>MTISDPTLDTATRIAAGDDKTRYDDVSIGLHWATALLVLAQFVTAQIWGWFDRPTHHLLVVAHMTIGVLLSAAIVARLVWRLTPGHRIAPVATGWMETASRAVHWLLYLLLIAEAALGWITRWSEGRAMNFFGLLIPPAFPAWTKAEHHQMMERHEQVGWIIVVVALLHALAALYHHYSVRDRVLVRMAPWLRDPAVDPAEENA</sequence>
<feature type="transmembrane region" description="Helical" evidence="13">
    <location>
        <begin position="102"/>
        <end position="121"/>
    </location>
</feature>
<comment type="subcellular location">
    <subcellularLocation>
        <location evidence="2">Cell membrane</location>
        <topology evidence="2">Multi-pass membrane protein</topology>
    </subcellularLocation>
</comment>
<evidence type="ECO:0000256" key="8">
    <source>
        <dbReference type="ARBA" id="ARBA00022982"/>
    </source>
</evidence>
<dbReference type="InterPro" id="IPR011577">
    <property type="entry name" value="Cyt_b561_bac/Ni-Hgenase"/>
</dbReference>
<protein>
    <submittedName>
        <fullName evidence="15">Cytochrome b/b6 domain-containing protein</fullName>
    </submittedName>
</protein>
<dbReference type="InterPro" id="IPR016174">
    <property type="entry name" value="Di-haem_cyt_TM"/>
</dbReference>
<feature type="transmembrane region" description="Helical" evidence="13">
    <location>
        <begin position="58"/>
        <end position="82"/>
    </location>
</feature>
<keyword evidence="10" id="KW-0408">Iron</keyword>
<evidence type="ECO:0000256" key="12">
    <source>
        <dbReference type="ARBA" id="ARBA00037975"/>
    </source>
</evidence>
<comment type="similarity">
    <text evidence="12">Belongs to the cytochrome b561 family.</text>
</comment>
<dbReference type="PANTHER" id="PTHR30529:SF1">
    <property type="entry name" value="CYTOCHROME B561 HOMOLOG 2"/>
    <property type="match status" value="1"/>
</dbReference>
<dbReference type="EMBL" id="JALMLT010000002">
    <property type="protein sequence ID" value="MDT8759276.1"/>
    <property type="molecule type" value="Genomic_DNA"/>
</dbReference>
<keyword evidence="9 13" id="KW-1133">Transmembrane helix</keyword>
<comment type="caution">
    <text evidence="15">The sequence shown here is derived from an EMBL/GenBank/DDBJ whole genome shotgun (WGS) entry which is preliminary data.</text>
</comment>
<keyword evidence="6 13" id="KW-0812">Transmembrane</keyword>
<evidence type="ECO:0000256" key="2">
    <source>
        <dbReference type="ARBA" id="ARBA00004651"/>
    </source>
</evidence>
<reference evidence="15" key="1">
    <citation type="submission" date="2022-04" db="EMBL/GenBank/DDBJ databases">
        <title>Tomato heritable bacteria conferring resistance against bacterial wilt.</title>
        <authorList>
            <person name="Yin J."/>
        </authorList>
    </citation>
    <scope>NUCLEOTIDE SEQUENCE</scope>
    <source>
        <strain evidence="15">Cra20</strain>
    </source>
</reference>
<keyword evidence="3" id="KW-0813">Transport</keyword>
<keyword evidence="7" id="KW-0479">Metal-binding</keyword>
<comment type="cofactor">
    <cofactor evidence="1">
        <name>heme b</name>
        <dbReference type="ChEBI" id="CHEBI:60344"/>
    </cofactor>
</comment>
<keyword evidence="8" id="KW-0249">Electron transport</keyword>
<gene>
    <name evidence="15" type="ORF">MZO42_11260</name>
</gene>
<evidence type="ECO:0000256" key="7">
    <source>
        <dbReference type="ARBA" id="ARBA00022723"/>
    </source>
</evidence>
<evidence type="ECO:0000259" key="14">
    <source>
        <dbReference type="Pfam" id="PF01292"/>
    </source>
</evidence>
<evidence type="ECO:0000313" key="15">
    <source>
        <dbReference type="EMBL" id="MDT8759276.1"/>
    </source>
</evidence>
<organism evidence="15">
    <name type="scientific">Sphingomonas psychrotolerans</name>
    <dbReference type="NCBI Taxonomy" id="1327635"/>
    <lineage>
        <taxon>Bacteria</taxon>
        <taxon>Pseudomonadati</taxon>
        <taxon>Pseudomonadota</taxon>
        <taxon>Alphaproteobacteria</taxon>
        <taxon>Sphingomonadales</taxon>
        <taxon>Sphingomonadaceae</taxon>
        <taxon>Sphingomonas</taxon>
    </lineage>
</organism>